<dbReference type="AlphaFoldDB" id="A0A2M8PXH8"/>
<dbReference type="EMBL" id="PGTL01000025">
    <property type="protein sequence ID" value="PJF42254.1"/>
    <property type="molecule type" value="Genomic_DNA"/>
</dbReference>
<gene>
    <name evidence="2" type="ORF">CUN50_04865</name>
</gene>
<evidence type="ECO:0000256" key="1">
    <source>
        <dbReference type="SAM" id="SignalP"/>
    </source>
</evidence>
<accession>A0A2M8PXH8</accession>
<comment type="caution">
    <text evidence="2">The sequence shown here is derived from an EMBL/GenBank/DDBJ whole genome shotgun (WGS) entry which is preliminary data.</text>
</comment>
<dbReference type="InterPro" id="IPR006059">
    <property type="entry name" value="SBP"/>
</dbReference>
<feature type="chain" id="PRO_5014993319" evidence="1">
    <location>
        <begin position="27"/>
        <end position="423"/>
    </location>
</feature>
<proteinExistence type="predicted"/>
<dbReference type="Pfam" id="PF01547">
    <property type="entry name" value="SBP_bac_1"/>
    <property type="match status" value="1"/>
</dbReference>
<sequence>MFNKRFAYVLAALTLVALLVAPAAHAQSPVVITWWHINTDQAQSAFWQSVADEFMAANPNVKIEITVLENEAFKSRLVTVMQAGDPPDLFQSWGGGVLWAYAEAGLVKNIAAELEGEWRDSFSAKAALELYGRNGEYYGVPWTWGAVGIFYNKALFAQAGIEKTPETWSEFIEVVKKLKAAGITPIALGERDKWPGHFWWVYLAIRLGGEEAFLAAYNRTGSFEAEPFVKAGEYLKELIDLEPFIEGFLGLGYGDQAAAMGDSRAAMELMGQWAPSVQANSSQSGGLGENLGWFPFPSVEGGRGNPNDVLGGGDGFAVGARAEPEAVEFLKYITSADVQRRAAAIWVLPTVAAAEDAVTDPILQTILKARNEAPYFQLYYDQFLPPAVGQVVNDSVEKLFAGVATPAEVAAEIEAAAQRELSD</sequence>
<organism evidence="2 3">
    <name type="scientific">Candidatus Thermofonsia Clade 1 bacterium</name>
    <dbReference type="NCBI Taxonomy" id="2364210"/>
    <lineage>
        <taxon>Bacteria</taxon>
        <taxon>Bacillati</taxon>
        <taxon>Chloroflexota</taxon>
        <taxon>Candidatus Thermofontia</taxon>
        <taxon>Candidatus Thermofonsia Clade 1</taxon>
    </lineage>
</organism>
<evidence type="ECO:0000313" key="3">
    <source>
        <dbReference type="Proteomes" id="UP000228947"/>
    </source>
</evidence>
<dbReference type="PANTHER" id="PTHR43649:SF14">
    <property type="entry name" value="BLR3389 PROTEIN"/>
    <property type="match status" value="1"/>
</dbReference>
<evidence type="ECO:0000313" key="2">
    <source>
        <dbReference type="EMBL" id="PJF42254.1"/>
    </source>
</evidence>
<feature type="signal peptide" evidence="1">
    <location>
        <begin position="1"/>
        <end position="26"/>
    </location>
</feature>
<dbReference type="PANTHER" id="PTHR43649">
    <property type="entry name" value="ARABINOSE-BINDING PROTEIN-RELATED"/>
    <property type="match status" value="1"/>
</dbReference>
<reference evidence="2 3" key="1">
    <citation type="submission" date="2017-11" db="EMBL/GenBank/DDBJ databases">
        <title>Evolution of Phototrophy in the Chloroflexi Phylum Driven by Horizontal Gene Transfer.</title>
        <authorList>
            <person name="Ward L.M."/>
            <person name="Hemp J."/>
            <person name="Shih P.M."/>
            <person name="Mcglynn S.E."/>
            <person name="Fischer W."/>
        </authorList>
    </citation>
    <scope>NUCLEOTIDE SEQUENCE [LARGE SCALE GENOMIC DNA]</scope>
    <source>
        <strain evidence="2">CP1_1M</strain>
    </source>
</reference>
<dbReference type="Proteomes" id="UP000228947">
    <property type="component" value="Unassembled WGS sequence"/>
</dbReference>
<dbReference type="Gene3D" id="3.40.190.10">
    <property type="entry name" value="Periplasmic binding protein-like II"/>
    <property type="match status" value="2"/>
</dbReference>
<protein>
    <submittedName>
        <fullName evidence="2">ABC transporter substrate-binding protein</fullName>
    </submittedName>
</protein>
<keyword evidence="1" id="KW-0732">Signal</keyword>
<dbReference type="InterPro" id="IPR050490">
    <property type="entry name" value="Bact_solute-bd_prot1"/>
</dbReference>
<dbReference type="SUPFAM" id="SSF53850">
    <property type="entry name" value="Periplasmic binding protein-like II"/>
    <property type="match status" value="1"/>
</dbReference>
<name>A0A2M8PXH8_9CHLR</name>